<keyword evidence="4" id="KW-0805">Transcription regulation</keyword>
<dbReference type="InterPro" id="IPR000847">
    <property type="entry name" value="LysR_HTH_N"/>
</dbReference>
<keyword evidence="5" id="KW-0238">DNA-binding</keyword>
<gene>
    <name evidence="7" type="ORF">FKV68_24445</name>
</gene>
<dbReference type="InterPro" id="IPR036388">
    <property type="entry name" value="WH-like_DNA-bd_sf"/>
</dbReference>
<comment type="similarity">
    <text evidence="1">Belongs to the LysR transcriptional regulatory family.</text>
</comment>
<evidence type="ECO:0000256" key="2">
    <source>
        <dbReference type="ARBA" id="ARBA00022458"/>
    </source>
</evidence>
<sequence>MRFKGLDLNLLVVLDALMTERNLTAAARSINLSQPAMSAAVARLRTYFRDELFTMAGREFIPTPRAERLAPAAREALLRIQLSIISWEPFNPAQSDRRFRIILSDYVTFVFFERIVERAALEAPAVSFEFLPPTDDNEDLLRRGDVDLLILPEIFMSNARPRTKLFDDVHVCVGCRTNDQLSEPLAFEKYMSMGHVVVRFGDSLRLGIEERYLVEHGLKRRIDVVVQGYSMIPPMLVGTERIGTMPLRLAQHFAKTMPLRIVELPLPQHLPFTEAVQWPALHNSDPASLWMREMLVQEASSMVSPLAAAESPIEPGSPRDVCPGRPAKTNAAASSRA</sequence>
<dbReference type="GO" id="GO:0003677">
    <property type="term" value="F:DNA binding"/>
    <property type="evidence" value="ECO:0007669"/>
    <property type="project" value="UniProtKB-KW"/>
</dbReference>
<evidence type="ECO:0000256" key="6">
    <source>
        <dbReference type="ARBA" id="ARBA00023163"/>
    </source>
</evidence>
<keyword evidence="8" id="KW-1185">Reference proteome</keyword>
<evidence type="ECO:0000256" key="1">
    <source>
        <dbReference type="ARBA" id="ARBA00009437"/>
    </source>
</evidence>
<dbReference type="PANTHER" id="PTHR30118">
    <property type="entry name" value="HTH-TYPE TRANSCRIPTIONAL REGULATOR LEUO-RELATED"/>
    <property type="match status" value="1"/>
</dbReference>
<evidence type="ECO:0000313" key="8">
    <source>
        <dbReference type="Proteomes" id="UP000510721"/>
    </source>
</evidence>
<name>A0A859QMG9_9HYPH</name>
<dbReference type="InterPro" id="IPR037416">
    <property type="entry name" value="NodD_PBP2"/>
</dbReference>
<dbReference type="EMBL" id="CP041240">
    <property type="protein sequence ID" value="QLL64555.1"/>
    <property type="molecule type" value="Genomic_DNA"/>
</dbReference>
<dbReference type="KEGG" id="emx:FKV68_24445"/>
<keyword evidence="6" id="KW-0804">Transcription</keyword>
<dbReference type="AlphaFoldDB" id="A0A859QMG9"/>
<accession>A0A859QMG9</accession>
<organism evidence="7 8">
    <name type="scientific">Sinorhizobium mexicanum</name>
    <dbReference type="NCBI Taxonomy" id="375549"/>
    <lineage>
        <taxon>Bacteria</taxon>
        <taxon>Pseudomonadati</taxon>
        <taxon>Pseudomonadota</taxon>
        <taxon>Alphaproteobacteria</taxon>
        <taxon>Hyphomicrobiales</taxon>
        <taxon>Rhizobiaceae</taxon>
        <taxon>Sinorhizobium/Ensifer group</taxon>
        <taxon>Sinorhizobium</taxon>
    </lineage>
</organism>
<evidence type="ECO:0000313" key="7">
    <source>
        <dbReference type="EMBL" id="QLL64555.1"/>
    </source>
</evidence>
<keyword evidence="2" id="KW-0536">Nodulation</keyword>
<dbReference type="PROSITE" id="PS50931">
    <property type="entry name" value="HTH_LYSR"/>
    <property type="match status" value="1"/>
</dbReference>
<dbReference type="PRINTS" id="PR00039">
    <property type="entry name" value="HTHLYSR"/>
</dbReference>
<dbReference type="InterPro" id="IPR050389">
    <property type="entry name" value="LysR-type_TF"/>
</dbReference>
<evidence type="ECO:0000256" key="4">
    <source>
        <dbReference type="ARBA" id="ARBA00023015"/>
    </source>
</evidence>
<dbReference type="RefSeq" id="WP_180942089.1">
    <property type="nucleotide sequence ID" value="NZ_CP041240.1"/>
</dbReference>
<dbReference type="PANTHER" id="PTHR30118:SF6">
    <property type="entry name" value="HTH-TYPE TRANSCRIPTIONAL REGULATOR LEUO"/>
    <property type="match status" value="1"/>
</dbReference>
<dbReference type="GO" id="GO:0003700">
    <property type="term" value="F:DNA-binding transcription factor activity"/>
    <property type="evidence" value="ECO:0007669"/>
    <property type="project" value="InterPro"/>
</dbReference>
<dbReference type="InterPro" id="IPR005119">
    <property type="entry name" value="LysR_subst-bd"/>
</dbReference>
<dbReference type="Gene3D" id="3.40.190.10">
    <property type="entry name" value="Periplasmic binding protein-like II"/>
    <property type="match status" value="2"/>
</dbReference>
<reference evidence="7 8" key="1">
    <citation type="submission" date="2019-06" db="EMBL/GenBank/DDBJ databases">
        <title>Complete genome sequence of Ensifer mexicanus ITTG R7 isolated from nodules of Acacia angustissima (Mill.) Kuntze.</title>
        <authorList>
            <person name="Rincon-Rosales R."/>
            <person name="Rogel M.A."/>
            <person name="Guerrero G."/>
            <person name="Rincon-Molina C.I."/>
            <person name="Lopez-Lopez A."/>
            <person name="Martinez-Romero E."/>
        </authorList>
    </citation>
    <scope>NUCLEOTIDE SEQUENCE [LARGE SCALE GENOMIC DNA]</scope>
    <source>
        <strain evidence="7 8">ITTG R7</strain>
        <plasmid evidence="8">pemeittgr7b</plasmid>
    </source>
</reference>
<evidence type="ECO:0000256" key="3">
    <source>
        <dbReference type="ARBA" id="ARBA00022491"/>
    </source>
</evidence>
<dbReference type="SUPFAM" id="SSF46785">
    <property type="entry name" value="Winged helix' DNA-binding domain"/>
    <property type="match status" value="1"/>
</dbReference>
<protein>
    <submittedName>
        <fullName evidence="7">LysR family transcriptional regulator</fullName>
    </submittedName>
</protein>
<dbReference type="Gene3D" id="1.10.10.10">
    <property type="entry name" value="Winged helix-like DNA-binding domain superfamily/Winged helix DNA-binding domain"/>
    <property type="match status" value="1"/>
</dbReference>
<proteinExistence type="inferred from homology"/>
<geneLocation type="plasmid" evidence="8">
    <name>pemeittgr7b</name>
</geneLocation>
<keyword evidence="7" id="KW-0614">Plasmid</keyword>
<dbReference type="Proteomes" id="UP000510721">
    <property type="component" value="Plasmid pEmeITTGR7b"/>
</dbReference>
<dbReference type="Pfam" id="PF03466">
    <property type="entry name" value="LysR_substrate"/>
    <property type="match status" value="1"/>
</dbReference>
<dbReference type="CDD" id="cd08462">
    <property type="entry name" value="PBP2_NodD"/>
    <property type="match status" value="1"/>
</dbReference>
<evidence type="ECO:0000256" key="5">
    <source>
        <dbReference type="ARBA" id="ARBA00023125"/>
    </source>
</evidence>
<dbReference type="SUPFAM" id="SSF53850">
    <property type="entry name" value="Periplasmic binding protein-like II"/>
    <property type="match status" value="1"/>
</dbReference>
<keyword evidence="3" id="KW-0678">Repressor</keyword>
<dbReference type="InterPro" id="IPR036390">
    <property type="entry name" value="WH_DNA-bd_sf"/>
</dbReference>
<dbReference type="Pfam" id="PF00126">
    <property type="entry name" value="HTH_1"/>
    <property type="match status" value="1"/>
</dbReference>